<dbReference type="RefSeq" id="XP_021338245.1">
    <property type="nucleotide sequence ID" value="XM_021481623.1"/>
</dbReference>
<dbReference type="VEuPathDB" id="PiroplasmaDB:BMR1_02g02841"/>
<dbReference type="EMBL" id="FO082872">
    <property type="protein sequence ID" value="SJK86048.1"/>
    <property type="molecule type" value="Genomic_DNA"/>
</dbReference>
<evidence type="ECO:0000313" key="2">
    <source>
        <dbReference type="Proteomes" id="UP000002899"/>
    </source>
</evidence>
<proteinExistence type="predicted"/>
<accession>A0A1R4AAL9</accession>
<dbReference type="GeneID" id="24424352"/>
<organism evidence="1 2">
    <name type="scientific">Babesia microti (strain RI)</name>
    <dbReference type="NCBI Taxonomy" id="1133968"/>
    <lineage>
        <taxon>Eukaryota</taxon>
        <taxon>Sar</taxon>
        <taxon>Alveolata</taxon>
        <taxon>Apicomplexa</taxon>
        <taxon>Aconoidasida</taxon>
        <taxon>Piroplasmida</taxon>
        <taxon>Babesiidae</taxon>
        <taxon>Babesia</taxon>
    </lineage>
</organism>
<dbReference type="Proteomes" id="UP000002899">
    <property type="component" value="Chromosome II"/>
</dbReference>
<keyword evidence="2" id="KW-1185">Reference proteome</keyword>
<gene>
    <name evidence="1" type="ORF">BMR1_02g02841</name>
</gene>
<reference evidence="1 2" key="2">
    <citation type="journal article" date="2013" name="PLoS ONE">
        <title>Whole genome mapping and re-organization of the nuclear and mitochondrial genomes of Babesia microti isolates.</title>
        <authorList>
            <person name="Cornillot E."/>
            <person name="Dassouli A."/>
            <person name="Garg A."/>
            <person name="Pachikara N."/>
            <person name="Randazzo S."/>
            <person name="Depoix D."/>
            <person name="Carcy B."/>
            <person name="Delbecq S."/>
            <person name="Frutos R."/>
            <person name="Silva J.C."/>
            <person name="Sutton R."/>
            <person name="Krause P.J."/>
            <person name="Mamoun C.B."/>
        </authorList>
    </citation>
    <scope>NUCLEOTIDE SEQUENCE [LARGE SCALE GENOMIC DNA]</scope>
    <source>
        <strain evidence="1 2">RI</strain>
    </source>
</reference>
<dbReference type="KEGG" id="bmic:BMR1_02g02841"/>
<protein>
    <submittedName>
        <fullName evidence="1">Uncharacterized protein</fullName>
    </submittedName>
</protein>
<evidence type="ECO:0000313" key="1">
    <source>
        <dbReference type="EMBL" id="SJK86048.1"/>
    </source>
</evidence>
<name>A0A1R4AAL9_BABMR</name>
<reference evidence="1 2" key="3">
    <citation type="journal article" date="2016" name="Sci. Rep.">
        <title>Genome-wide diversity and gene expression profiling of Babesia microti isolates identify polymorphic genes that mediate host-pathogen interactions.</title>
        <authorList>
            <person name="Silva J.C."/>
            <person name="Cornillot E."/>
            <person name="McCracken C."/>
            <person name="Usmani-Brown S."/>
            <person name="Dwivedi A."/>
            <person name="Ifeonu O.O."/>
            <person name="Crabtree J."/>
            <person name="Gotia H.T."/>
            <person name="Virji A.Z."/>
            <person name="Reynes C."/>
            <person name="Colinge J."/>
            <person name="Kumar V."/>
            <person name="Lawres L."/>
            <person name="Pazzi J.E."/>
            <person name="Pablo J.V."/>
            <person name="Hung C."/>
            <person name="Brancato J."/>
            <person name="Kumari P."/>
            <person name="Orvis J."/>
            <person name="Tretina K."/>
            <person name="Chibucos M."/>
            <person name="Ott S."/>
            <person name="Sadzewicz L."/>
            <person name="Sengamalay N."/>
            <person name="Shetty A.C."/>
            <person name="Su Q."/>
            <person name="Tallon L."/>
            <person name="Fraser C.M."/>
            <person name="Frutos R."/>
            <person name="Molina D.M."/>
            <person name="Krause P.J."/>
            <person name="Ben Mamoun C."/>
        </authorList>
    </citation>
    <scope>NUCLEOTIDE SEQUENCE [LARGE SCALE GENOMIC DNA]</scope>
    <source>
        <strain evidence="1 2">RI</strain>
    </source>
</reference>
<sequence>MRLISFHTFNLIMYSLPFSNVANSLSFDTHLSQSFLTNSRCKFNYKSNCLVEKFPLSVNESLNQLRESLGSDYFISREEVVNGEDKLIWADEKMPLLRLYTDARERIMDLDRPQPFQIGDYAYVIIGKLKHSRGTVLKVEREDIGGRFKIFTSMDCRNEKGELFQSLSQYHGKGRWFYDSALSKMPLDAAKSPPLPGSSNYTKIIHVETPTRLEDAKTISEVVGLADPVNPCKNLIMASSVVGIGDFMNSKRNPNIIPGYTSMVNNSLNYISNCQNIDLHDYLHSLFAISILGLKQDDYPNLQQAISTIISNLTLDNLCTLSIKDLSDIIRSLYYTGNRDVRLIGDICYLLNGMDISVHDLVSLLFSLSQLRWKDYTIVKHFEGLILDKFHDISRGDAALLLNYLVKLNSNNSQLLDMLYQKAVTRHSITSTYPNITLCKFIMLFEAVSTIPRLYQKFLVETKLLLPQAISQSDWPMLLRIATCFKKAEERDLKYYELIYLRGMDLFHILTFDQSLELLEMAALLGKQDSKLLNLPLSNISINQIGRCLMALSKLFSEYKLSNEEFKQLESLVTTLKDKFNTIHVNESMMDGASTYRMVKNLNRTLTSLGSMKRSSESLTPKALEILTNANCTDNNLKLLSIWSETITILMLTQLNGTYTLETIKLDDRFHILDQRLFDIAITLVNSYTKASRYLITVITSSIYSMSIMDSFCRRDLSTLYEFCKRNMNTMDNVHLLMISDAIPKMKDPEANEWRALFTNIRKGIDRITQSDITNSTPDN</sequence>
<dbReference type="AlphaFoldDB" id="A0A1R4AAL9"/>
<reference evidence="1 2" key="1">
    <citation type="journal article" date="2012" name="Nucleic Acids Res.">
        <title>Sequencing of the smallest Apicomplexan genome from the human pathogen Babesia microti.</title>
        <authorList>
            <person name="Cornillot E."/>
            <person name="Hadj-Kaddour K."/>
            <person name="Dassouli A."/>
            <person name="Noel B."/>
            <person name="Ranwez V."/>
            <person name="Vacherie B."/>
            <person name="Augagneur Y."/>
            <person name="Bres V."/>
            <person name="Duclos A."/>
            <person name="Randazzo S."/>
            <person name="Carcy B."/>
            <person name="Debierre-Grockiego F."/>
            <person name="Delbecq S."/>
            <person name="Moubri-Menage K."/>
            <person name="Shams-Eldin H."/>
            <person name="Usmani-Brown S."/>
            <person name="Bringaud F."/>
            <person name="Wincker P."/>
            <person name="Vivares C.P."/>
            <person name="Schwarz R.T."/>
            <person name="Schetters T.P."/>
            <person name="Krause P.J."/>
            <person name="Gorenflot A."/>
            <person name="Berry V."/>
            <person name="Barbe V."/>
            <person name="Ben Mamoun C."/>
        </authorList>
    </citation>
    <scope>NUCLEOTIDE SEQUENCE [LARGE SCALE GENOMIC DNA]</scope>
    <source>
        <strain evidence="1 2">RI</strain>
    </source>
</reference>